<gene>
    <name evidence="6" type="ORF">HaLaN_07999</name>
</gene>
<dbReference type="EMBL" id="BLLF01000492">
    <property type="protein sequence ID" value="GFH12337.1"/>
    <property type="molecule type" value="Genomic_DNA"/>
</dbReference>
<name>A0A699YPW0_HAELA</name>
<dbReference type="Gene3D" id="3.40.50.300">
    <property type="entry name" value="P-loop containing nucleotide triphosphate hydrolases"/>
    <property type="match status" value="2"/>
</dbReference>
<accession>A0A699YPW0</accession>
<dbReference type="Pfam" id="PF17862">
    <property type="entry name" value="AAA_lid_3"/>
    <property type="match status" value="1"/>
</dbReference>
<dbReference type="InterPro" id="IPR003959">
    <property type="entry name" value="ATPase_AAA_core"/>
</dbReference>
<feature type="domain" description="AAA ATPase AAA+ lid" evidence="5">
    <location>
        <begin position="100"/>
        <end position="135"/>
    </location>
</feature>
<dbReference type="SUPFAM" id="SSF52540">
    <property type="entry name" value="P-loop containing nucleoside triphosphate hydrolases"/>
    <property type="match status" value="1"/>
</dbReference>
<reference evidence="6 7" key="1">
    <citation type="submission" date="2020-02" db="EMBL/GenBank/DDBJ databases">
        <title>Draft genome sequence of Haematococcus lacustris strain NIES-144.</title>
        <authorList>
            <person name="Morimoto D."/>
            <person name="Nakagawa S."/>
            <person name="Yoshida T."/>
            <person name="Sawayama S."/>
        </authorList>
    </citation>
    <scope>NUCLEOTIDE SEQUENCE [LARGE SCALE GENOMIC DNA]</scope>
    <source>
        <strain evidence="6 7">NIES-144</strain>
    </source>
</reference>
<dbReference type="Gene3D" id="1.10.8.60">
    <property type="match status" value="1"/>
</dbReference>
<dbReference type="FunFam" id="1.10.8.60:FF:000038">
    <property type="entry name" value="spermatogenesis-associated protein 5-like protein 1"/>
    <property type="match status" value="1"/>
</dbReference>
<comment type="similarity">
    <text evidence="3">Belongs to the AAA ATPase family.</text>
</comment>
<keyword evidence="6" id="KW-0131">Cell cycle</keyword>
<sequence>MLPLVTTTMLFSMYVGEGEGLLRDLFSRARQAAPALIMLDEVDAVGGVLVLGATNRPQAMDAALLRPGRFDSLLYVPPPDEAGRLQVLQVHTRGMPLGADVDLAAVAADTQLYTGAELSGMCREAAMEALREDLHGAADVCARHFATARRNARPPALNATMLLTYEHWGRRQGDRSTTRAAPVTGVVTSTTQAAVGSLGSFV</sequence>
<dbReference type="Proteomes" id="UP000485058">
    <property type="component" value="Unassembled WGS sequence"/>
</dbReference>
<dbReference type="PANTHER" id="PTHR23077">
    <property type="entry name" value="AAA-FAMILY ATPASE"/>
    <property type="match status" value="1"/>
</dbReference>
<dbReference type="AlphaFoldDB" id="A0A699YPW0"/>
<evidence type="ECO:0000256" key="3">
    <source>
        <dbReference type="RuleBase" id="RU003651"/>
    </source>
</evidence>
<dbReference type="InterPro" id="IPR003960">
    <property type="entry name" value="ATPase_AAA_CS"/>
</dbReference>
<keyword evidence="1 3" id="KW-0547">Nucleotide-binding</keyword>
<keyword evidence="6" id="KW-0132">Cell division</keyword>
<evidence type="ECO:0000256" key="1">
    <source>
        <dbReference type="ARBA" id="ARBA00022741"/>
    </source>
</evidence>
<evidence type="ECO:0000313" key="7">
    <source>
        <dbReference type="Proteomes" id="UP000485058"/>
    </source>
</evidence>
<evidence type="ECO:0000259" key="4">
    <source>
        <dbReference type="Pfam" id="PF00004"/>
    </source>
</evidence>
<evidence type="ECO:0000259" key="5">
    <source>
        <dbReference type="Pfam" id="PF17862"/>
    </source>
</evidence>
<keyword evidence="7" id="KW-1185">Reference proteome</keyword>
<evidence type="ECO:0000313" key="6">
    <source>
        <dbReference type="EMBL" id="GFH12337.1"/>
    </source>
</evidence>
<dbReference type="GO" id="GO:0005524">
    <property type="term" value="F:ATP binding"/>
    <property type="evidence" value="ECO:0007669"/>
    <property type="project" value="UniProtKB-KW"/>
</dbReference>
<dbReference type="InterPro" id="IPR041569">
    <property type="entry name" value="AAA_lid_3"/>
</dbReference>
<dbReference type="InterPro" id="IPR050168">
    <property type="entry name" value="AAA_ATPase_domain"/>
</dbReference>
<dbReference type="PANTHER" id="PTHR23077:SF117">
    <property type="entry name" value="AAA+ ATPASE DOMAIN-CONTAINING PROTEIN"/>
    <property type="match status" value="1"/>
</dbReference>
<keyword evidence="2 3" id="KW-0067">ATP-binding</keyword>
<dbReference type="GO" id="GO:0051301">
    <property type="term" value="P:cell division"/>
    <property type="evidence" value="ECO:0007669"/>
    <property type="project" value="UniProtKB-KW"/>
</dbReference>
<feature type="domain" description="ATPase AAA-type core" evidence="4">
    <location>
        <begin position="9"/>
        <end position="46"/>
    </location>
</feature>
<comment type="caution">
    <text evidence="6">The sequence shown here is derived from an EMBL/GenBank/DDBJ whole genome shotgun (WGS) entry which is preliminary data.</text>
</comment>
<dbReference type="PROSITE" id="PS00674">
    <property type="entry name" value="AAA"/>
    <property type="match status" value="1"/>
</dbReference>
<dbReference type="GO" id="GO:0016887">
    <property type="term" value="F:ATP hydrolysis activity"/>
    <property type="evidence" value="ECO:0007669"/>
    <property type="project" value="InterPro"/>
</dbReference>
<protein>
    <submittedName>
        <fullName evidence="6">Cell division control 48-like protein B</fullName>
    </submittedName>
</protein>
<proteinExistence type="inferred from homology"/>
<evidence type="ECO:0000256" key="2">
    <source>
        <dbReference type="ARBA" id="ARBA00022840"/>
    </source>
</evidence>
<feature type="domain" description="ATPase AAA-type core" evidence="4">
    <location>
        <begin position="47"/>
        <end position="77"/>
    </location>
</feature>
<organism evidence="6 7">
    <name type="scientific">Haematococcus lacustris</name>
    <name type="common">Green alga</name>
    <name type="synonym">Haematococcus pluvialis</name>
    <dbReference type="NCBI Taxonomy" id="44745"/>
    <lineage>
        <taxon>Eukaryota</taxon>
        <taxon>Viridiplantae</taxon>
        <taxon>Chlorophyta</taxon>
        <taxon>core chlorophytes</taxon>
        <taxon>Chlorophyceae</taxon>
        <taxon>CS clade</taxon>
        <taxon>Chlamydomonadales</taxon>
        <taxon>Haematococcaceae</taxon>
        <taxon>Haematococcus</taxon>
    </lineage>
</organism>
<dbReference type="InterPro" id="IPR027417">
    <property type="entry name" value="P-loop_NTPase"/>
</dbReference>
<dbReference type="Pfam" id="PF00004">
    <property type="entry name" value="AAA"/>
    <property type="match status" value="2"/>
</dbReference>